<sequence length="2019" mass="223915">MTLSGDIKALVDNPESFLRDNRLGFNLNRNIARKDQLVKLVRVTANSYDLKFSETESEENTISSYILGYKTNEANDAVFLDIPSRGVKEGTFLFTSELSGCSLVVTRLKDDTFRVFHDFRVNSAVLYDNVVMSVDWDDYNIPGQFADYARFDPSKGRAVGHALACMQFTDGKWKLFIQRQYPKFPYPRGQVEVSLEIKDRDETSIEVSFGSRRARMQQRIKALANKLKIDSAIIHGAEDGTYEGSGEFNENDPSIHGWNELRNAIKEGLRNWKQEVKNDTKYPLAIDAVCEKHMDMLDAAEKLDRIWLWLQIKKATGSSGNQSEGGDQEPPNDTISERYAEMERELSSRSDNVDFNKGYENYGSIDIPGFKPTMTSSEMKQLFVATDELSQEQQGALCRSISIASDQESLLKLQEDIQNDFKLEAKGFLEAAPQHFFLSNVGDKYGGRCYPLVRAMAVALCTGEYVAKSFLDKLKEFSESELTPLQQKNAECLRDALAGLHANAEAYSASTALHNRYSITDVVEKLRISERNKVYALNTEAHSMLVGVTVVDNQRKYYFYDPNFLMASFDQQSNFYRAMNHFFVKRGFAKHYAAIFNTAEEPEFNLVLIDSDKMGEARVAGGVTVRQMCTETDIGNIIGSKKRNNVVEDVESQFAEDLNLRAAITAAEAYEWTARWRDASIRLAQEEGITGNWAPLLDTLHESTDGSSTLQYINTNNTEETRWVSTKDTTFKDFTSYLSTKWEALRKAFTFENGKFKANAAMEGDPIDGLNAMFAVQTIIDCLNRGGSAQSGESINPELSLAIKVHSYVNMVQVAHGSVIDINKVAGLVKTALEAEQLAGEVSLSTFGNIFKSTATEGFGVTLGFVNVGLDAYQLWLARDEIEKATFGTQLVFDLASSVAGVAGIGAGLVGASGVAMALSGGAVILGGLAIGVGALAHNFGKIASDAQEVGKYFAEVYEAYNGGGYNYETSEKALVPLSGAVVTSIKMASDEIEVGFDSQFIYRTHHGPTGSGKINYFFWIGDKPTMVDDRSQAINVREGIGCSEDHVKKSAGGAEYLILPITPKSFISYEWMILPFATLRHDRGFDVIRRLEEDERFDYDFYVFPSEYIIRKIKLEFVETKIGVVLDKRALRLQMYPQFPKELHGYIIYEVEGTGGEYCIGLGIGSSLSLKTSGEDAKNTTWIIDGSTLGDASIKVGKDLVNVGGITIHVLNQEFSRLLIISLGGEVSLVDFASQQALIQSEDASKWTDKNETIQQHLQKLVRENRVSAHFVVVNNYIAEHNGQQHQVGRAYYDVSRARMLYTDVEVDIGCEFMEVPLGSDGHLGEDHPTGRLYTKVDADQDAVTTQAAFLGAVAGNDAYFFNTQSKALWLVNAETHRITTKYYTSTQFEDSDIKMAAISQHADFIYMAISPINQADKGVEEIVYLIHKDTMVLSSVIGNQDLISRINGKESISLTNLVGGRDMSGTAIIFEKLAGQTLILPSNAQLVTVLCKDESDGQFRCWLRTSDNALIQANVKPAPNDLILTPSSLKVEEKDVFYFYSVKEEMVYCQHGRGHAHDSQAKQIKVSGLTNLFSVHGEVFATTNTGRILRLLVDGSLYLEAVNDHWLEQHPQWWLDLNTLDGKKAASITVLGVQDINNQVVPIWYQDGRIIIASSILHGKQLQFFGLYGDDQDALLFDVESGLLYRQPLTSNGAVDGMINSEGKLINDGSHKIPEAEAMLGGERIKEPAIVDGNLRVTTESGVVLVISAHSGMATLVAVEKSWQSSSHDLIVDLEILAKNWSHTDVFALQGSSDDAIPAWYYFQSQEIVVAKDLKWSDHPRWIGKSIDGSAFYIYAKDTLYVVDMECGAMTEKGKFTEANVQGNSLVLHTTIPNAEINIPTLVNVKFCAVSATNAKVVIDAENWKQYQVITIHNKMEGSGEQTVDIKYSGENMLIKKMGNDIVFADGIKSGCVNLANVLAEEDEQGSYKVNVGQGIDKEELIVSSFRKYLGKLHPLLNDAIFTFAKIIKDIKEESPQ</sequence>
<dbReference type="EMBL" id="JAHRHJ020000010">
    <property type="protein sequence ID" value="KAH9296762.1"/>
    <property type="molecule type" value="Genomic_DNA"/>
</dbReference>
<dbReference type="CDD" id="cd20495">
    <property type="entry name" value="C58_PaToxP-like"/>
    <property type="match status" value="1"/>
</dbReference>
<dbReference type="InterPro" id="IPR024769">
    <property type="entry name" value="TcdA/TcdB_pore_forming"/>
</dbReference>
<keyword evidence="3" id="KW-1185">Reference proteome</keyword>
<organism evidence="2 3">
    <name type="scientific">Taxus chinensis</name>
    <name type="common">Chinese yew</name>
    <name type="synonym">Taxus wallichiana var. chinensis</name>
    <dbReference type="NCBI Taxonomy" id="29808"/>
    <lineage>
        <taxon>Eukaryota</taxon>
        <taxon>Viridiplantae</taxon>
        <taxon>Streptophyta</taxon>
        <taxon>Embryophyta</taxon>
        <taxon>Tracheophyta</taxon>
        <taxon>Spermatophyta</taxon>
        <taxon>Pinopsida</taxon>
        <taxon>Pinidae</taxon>
        <taxon>Conifers II</taxon>
        <taxon>Cupressales</taxon>
        <taxon>Taxaceae</taxon>
        <taxon>Taxus</taxon>
    </lineage>
</organism>
<dbReference type="Pfam" id="PF12920">
    <property type="entry name" value="TcdA_TcdB_pore"/>
    <property type="match status" value="1"/>
</dbReference>
<protein>
    <recommendedName>
        <fullName evidence="1">TcdA/TcdB toxin pore forming domain-containing protein</fullName>
    </recommendedName>
</protein>
<accession>A0AA38C9W1</accession>
<evidence type="ECO:0000259" key="1">
    <source>
        <dbReference type="Pfam" id="PF12920"/>
    </source>
</evidence>
<reference evidence="2 3" key="1">
    <citation type="journal article" date="2021" name="Nat. Plants">
        <title>The Taxus genome provides insights into paclitaxel biosynthesis.</title>
        <authorList>
            <person name="Xiong X."/>
            <person name="Gou J."/>
            <person name="Liao Q."/>
            <person name="Li Y."/>
            <person name="Zhou Q."/>
            <person name="Bi G."/>
            <person name="Li C."/>
            <person name="Du R."/>
            <person name="Wang X."/>
            <person name="Sun T."/>
            <person name="Guo L."/>
            <person name="Liang H."/>
            <person name="Lu P."/>
            <person name="Wu Y."/>
            <person name="Zhang Z."/>
            <person name="Ro D.K."/>
            <person name="Shang Y."/>
            <person name="Huang S."/>
            <person name="Yan J."/>
        </authorList>
    </citation>
    <scope>NUCLEOTIDE SEQUENCE [LARGE SCALE GENOMIC DNA]</scope>
    <source>
        <strain evidence="2">Ta-2019</strain>
    </source>
</reference>
<name>A0AA38C9W1_TAXCH</name>
<proteinExistence type="predicted"/>
<gene>
    <name evidence="2" type="ORF">KI387_028444</name>
</gene>
<dbReference type="Proteomes" id="UP000824469">
    <property type="component" value="Unassembled WGS sequence"/>
</dbReference>
<evidence type="ECO:0000313" key="2">
    <source>
        <dbReference type="EMBL" id="KAH9296762.1"/>
    </source>
</evidence>
<comment type="caution">
    <text evidence="2">The sequence shown here is derived from an EMBL/GenBank/DDBJ whole genome shotgun (WGS) entry which is preliminary data.</text>
</comment>
<feature type="domain" description="TcdA/TcdB toxin pore forming" evidence="1">
    <location>
        <begin position="676"/>
        <end position="1310"/>
    </location>
</feature>
<evidence type="ECO:0000313" key="3">
    <source>
        <dbReference type="Proteomes" id="UP000824469"/>
    </source>
</evidence>